<evidence type="ECO:0000259" key="5">
    <source>
        <dbReference type="Pfam" id="PF22600"/>
    </source>
</evidence>
<dbReference type="Proteomes" id="UP001224775">
    <property type="component" value="Unassembled WGS sequence"/>
</dbReference>
<dbReference type="Pfam" id="PF22600">
    <property type="entry name" value="MTPAP-like_central"/>
    <property type="match status" value="1"/>
</dbReference>
<evidence type="ECO:0000313" key="6">
    <source>
        <dbReference type="EMBL" id="KAK1737344.1"/>
    </source>
</evidence>
<keyword evidence="6" id="KW-0548">Nucleotidyltransferase</keyword>
<feature type="compositionally biased region" description="Basic residues" evidence="3">
    <location>
        <begin position="84"/>
        <end position="94"/>
    </location>
</feature>
<sequence>MSASSGHQSESMGRSSDDEEDDEEEFVPMKGPGPNAVTTNNTSAGDTAAKNEESFLDDDFLSFGHVDNGGDETDNANGDSNGNTKKKMAGRKRERPHDDDKHSKTSSSASATPSIPWLDNSDVQSQHHPTQHQQQHQYGRNNRGYNNNNHHNYHHNYTPPTPPLIKLHNEIVSFMKLMSPTPQEEEIRTTMVQRITTLAHAVFGEGECEVLPFGSQVTGLALPGSDIDFVIRFPKKKDSKSGDGDDDLEEDLTTASCPLQKIADAVKTEFGVKSELEMDIPDSNSNNSSNNSNEQEEKEHLSYLEVITQTRVPLVKFTIAPYNLDIDICFDQPHGPESADLMHRFMESMPPLRPLTFCLKYFLASREINRPYTGGIGSYLLQLMIVSFLQHRSRADLNRGYGGSGQHFNLGSLLLDFLELYGLDFNYVTTGISVRHDGYYFPKGQLDKKEYFWQPNRPSSIAVENPLDPTMDVGAGAYRIQMISRVFDHAFKTLLAYVSEPMEETDSILARILPPTEEMAKRRVLKDVMEGKKGGEEGVASEGVAAAAASINGANGGVNNDKQRGTKQRQKDKRNHSKNWDKNKDNKKRRHSSGGGSGSSGGGSDHVGGKFKNKNKKKRYSK</sequence>
<gene>
    <name evidence="6" type="ORF">QTG54_012211</name>
</gene>
<organism evidence="6 7">
    <name type="scientific">Skeletonema marinoi</name>
    <dbReference type="NCBI Taxonomy" id="267567"/>
    <lineage>
        <taxon>Eukaryota</taxon>
        <taxon>Sar</taxon>
        <taxon>Stramenopiles</taxon>
        <taxon>Ochrophyta</taxon>
        <taxon>Bacillariophyta</taxon>
        <taxon>Coscinodiscophyceae</taxon>
        <taxon>Thalassiosirophycidae</taxon>
        <taxon>Thalassiosirales</taxon>
        <taxon>Skeletonemataceae</taxon>
        <taxon>Skeletonema</taxon>
        <taxon>Skeletonema marinoi-dohrnii complex</taxon>
    </lineage>
</organism>
<proteinExistence type="predicted"/>
<feature type="region of interest" description="Disordered" evidence="3">
    <location>
        <begin position="551"/>
        <end position="622"/>
    </location>
</feature>
<dbReference type="InterPro" id="IPR002058">
    <property type="entry name" value="PAP_assoc"/>
</dbReference>
<feature type="compositionally biased region" description="Basic residues" evidence="3">
    <location>
        <begin position="565"/>
        <end position="577"/>
    </location>
</feature>
<evidence type="ECO:0000259" key="4">
    <source>
        <dbReference type="Pfam" id="PF03828"/>
    </source>
</evidence>
<evidence type="ECO:0000256" key="3">
    <source>
        <dbReference type="SAM" id="MobiDB-lite"/>
    </source>
</evidence>
<dbReference type="CDD" id="cd05402">
    <property type="entry name" value="NT_PAP_TUTase"/>
    <property type="match status" value="1"/>
</dbReference>
<dbReference type="GO" id="GO:0031123">
    <property type="term" value="P:RNA 3'-end processing"/>
    <property type="evidence" value="ECO:0007669"/>
    <property type="project" value="TreeGrafter"/>
</dbReference>
<dbReference type="AlphaFoldDB" id="A0AAD8Y183"/>
<keyword evidence="6" id="KW-0808">Transferase</keyword>
<keyword evidence="7" id="KW-1185">Reference proteome</keyword>
<feature type="compositionally biased region" description="Gly residues" evidence="3">
    <location>
        <begin position="593"/>
        <end position="606"/>
    </location>
</feature>
<dbReference type="Pfam" id="PF03828">
    <property type="entry name" value="PAP_assoc"/>
    <property type="match status" value="1"/>
</dbReference>
<feature type="compositionally biased region" description="Polar residues" evidence="3">
    <location>
        <begin position="36"/>
        <end position="45"/>
    </location>
</feature>
<dbReference type="EC" id="2.7.7.19" evidence="6"/>
<feature type="region of interest" description="Disordered" evidence="3">
    <location>
        <begin position="1"/>
        <end position="162"/>
    </location>
</feature>
<accession>A0AAD8Y183</accession>
<reference evidence="6" key="1">
    <citation type="submission" date="2023-06" db="EMBL/GenBank/DDBJ databases">
        <title>Survivors Of The Sea: Transcriptome response of Skeletonema marinoi to long-term dormancy.</title>
        <authorList>
            <person name="Pinder M.I.M."/>
            <person name="Kourtchenko O."/>
            <person name="Robertson E.K."/>
            <person name="Larsson T."/>
            <person name="Maumus F."/>
            <person name="Osuna-Cruz C.M."/>
            <person name="Vancaester E."/>
            <person name="Stenow R."/>
            <person name="Vandepoele K."/>
            <person name="Ploug H."/>
            <person name="Bruchert V."/>
            <person name="Godhe A."/>
            <person name="Topel M."/>
        </authorList>
    </citation>
    <scope>NUCLEOTIDE SEQUENCE</scope>
    <source>
        <strain evidence="6">R05AC</strain>
    </source>
</reference>
<feature type="compositionally biased region" description="Low complexity" evidence="3">
    <location>
        <begin position="551"/>
        <end position="560"/>
    </location>
</feature>
<dbReference type="InterPro" id="IPR045862">
    <property type="entry name" value="Trf4-like"/>
</dbReference>
<evidence type="ECO:0000256" key="2">
    <source>
        <dbReference type="ARBA" id="ARBA00022842"/>
    </source>
</evidence>
<keyword evidence="1" id="KW-0479">Metal-binding</keyword>
<evidence type="ECO:0000256" key="1">
    <source>
        <dbReference type="ARBA" id="ARBA00022723"/>
    </source>
</evidence>
<feature type="region of interest" description="Disordered" evidence="3">
    <location>
        <begin position="277"/>
        <end position="297"/>
    </location>
</feature>
<comment type="caution">
    <text evidence="6">The sequence shown here is derived from an EMBL/GenBank/DDBJ whole genome shotgun (WGS) entry which is preliminary data.</text>
</comment>
<feature type="compositionally biased region" description="Polar residues" evidence="3">
    <location>
        <begin position="1"/>
        <end position="14"/>
    </location>
</feature>
<feature type="domain" description="Poly(A) RNA polymerase mitochondrial-like central palm" evidence="5">
    <location>
        <begin position="167"/>
        <end position="344"/>
    </location>
</feature>
<dbReference type="EMBL" id="JATAAI010000026">
    <property type="protein sequence ID" value="KAK1737344.1"/>
    <property type="molecule type" value="Genomic_DNA"/>
</dbReference>
<dbReference type="GO" id="GO:0005730">
    <property type="term" value="C:nucleolus"/>
    <property type="evidence" value="ECO:0007669"/>
    <property type="project" value="TreeGrafter"/>
</dbReference>
<dbReference type="PANTHER" id="PTHR23092">
    <property type="entry name" value="POLY(A) RNA POLYMERASE"/>
    <property type="match status" value="1"/>
</dbReference>
<dbReference type="SUPFAM" id="SSF81301">
    <property type="entry name" value="Nucleotidyltransferase"/>
    <property type="match status" value="1"/>
</dbReference>
<keyword evidence="2" id="KW-0460">Magnesium</keyword>
<dbReference type="GO" id="GO:0046872">
    <property type="term" value="F:metal ion binding"/>
    <property type="evidence" value="ECO:0007669"/>
    <property type="project" value="UniProtKB-KW"/>
</dbReference>
<dbReference type="GO" id="GO:0031499">
    <property type="term" value="C:TRAMP complex"/>
    <property type="evidence" value="ECO:0007669"/>
    <property type="project" value="TreeGrafter"/>
</dbReference>
<name>A0AAD8Y183_9STRA</name>
<dbReference type="InterPro" id="IPR043519">
    <property type="entry name" value="NT_sf"/>
</dbReference>
<dbReference type="Gene3D" id="3.30.460.10">
    <property type="entry name" value="Beta Polymerase, domain 2"/>
    <property type="match status" value="1"/>
</dbReference>
<protein>
    <submittedName>
        <fullName evidence="6">Poly(A) RNA polymerase</fullName>
        <ecNumber evidence="6">2.7.7.19</ecNumber>
    </submittedName>
</protein>
<feature type="compositionally biased region" description="Basic residues" evidence="3">
    <location>
        <begin position="609"/>
        <end position="622"/>
    </location>
</feature>
<dbReference type="GO" id="GO:0003729">
    <property type="term" value="F:mRNA binding"/>
    <property type="evidence" value="ECO:0007669"/>
    <property type="project" value="TreeGrafter"/>
</dbReference>
<feature type="compositionally biased region" description="Low complexity" evidence="3">
    <location>
        <begin position="283"/>
        <end position="293"/>
    </location>
</feature>
<dbReference type="GO" id="GO:1990817">
    <property type="term" value="F:poly(A) RNA polymerase activity"/>
    <property type="evidence" value="ECO:0007669"/>
    <property type="project" value="UniProtKB-EC"/>
</dbReference>
<feature type="compositionally biased region" description="Acidic residues" evidence="3">
    <location>
        <begin position="17"/>
        <end position="26"/>
    </location>
</feature>
<feature type="compositionally biased region" description="Low complexity" evidence="3">
    <location>
        <begin position="124"/>
        <end position="150"/>
    </location>
</feature>
<dbReference type="SUPFAM" id="SSF81631">
    <property type="entry name" value="PAP/OAS1 substrate-binding domain"/>
    <property type="match status" value="1"/>
</dbReference>
<evidence type="ECO:0000313" key="7">
    <source>
        <dbReference type="Proteomes" id="UP001224775"/>
    </source>
</evidence>
<feature type="domain" description="PAP-associated" evidence="4">
    <location>
        <begin position="409"/>
        <end position="470"/>
    </location>
</feature>
<dbReference type="PANTHER" id="PTHR23092:SF15">
    <property type="entry name" value="INACTIVE NON-CANONICAL POLY(A) RNA POLYMERASE PROTEIN TRF4-2-RELATED"/>
    <property type="match status" value="1"/>
</dbReference>
<dbReference type="Gene3D" id="1.10.1410.10">
    <property type="match status" value="1"/>
</dbReference>
<dbReference type="GO" id="GO:0043634">
    <property type="term" value="P:polyadenylation-dependent ncRNA catabolic process"/>
    <property type="evidence" value="ECO:0007669"/>
    <property type="project" value="TreeGrafter"/>
</dbReference>
<feature type="compositionally biased region" description="Low complexity" evidence="3">
    <location>
        <begin position="105"/>
        <end position="114"/>
    </location>
</feature>
<dbReference type="InterPro" id="IPR054708">
    <property type="entry name" value="MTPAP-like_central"/>
</dbReference>